<name>A0A2N6NCF0_BEABA</name>
<dbReference type="Proteomes" id="UP000235728">
    <property type="component" value="Unassembled WGS sequence"/>
</dbReference>
<reference evidence="2 3" key="1">
    <citation type="journal article" date="2016" name="Appl. Microbiol. Biotechnol.">
        <title>Characterization of T-DNA insertion mutants with decreased virulence in the entomopathogenic fungus Beauveria bassiana JEF-007.</title>
        <authorList>
            <person name="Kim S."/>
            <person name="Lee S.J."/>
            <person name="Nai Y.S."/>
            <person name="Yu J.S."/>
            <person name="Lee M.R."/>
            <person name="Yang Y.T."/>
            <person name="Kim J.S."/>
        </authorList>
    </citation>
    <scope>NUCLEOTIDE SEQUENCE [LARGE SCALE GENOMIC DNA]</scope>
    <source>
        <strain evidence="2 3">JEF-007</strain>
    </source>
</reference>
<evidence type="ECO:0000256" key="1">
    <source>
        <dbReference type="SAM" id="MobiDB-lite"/>
    </source>
</evidence>
<evidence type="ECO:0000313" key="2">
    <source>
        <dbReference type="EMBL" id="PMB64953.1"/>
    </source>
</evidence>
<organism evidence="2 3">
    <name type="scientific">Beauveria bassiana</name>
    <name type="common">White muscardine disease fungus</name>
    <name type="synonym">Tritirachium shiotae</name>
    <dbReference type="NCBI Taxonomy" id="176275"/>
    <lineage>
        <taxon>Eukaryota</taxon>
        <taxon>Fungi</taxon>
        <taxon>Dikarya</taxon>
        <taxon>Ascomycota</taxon>
        <taxon>Pezizomycotina</taxon>
        <taxon>Sordariomycetes</taxon>
        <taxon>Hypocreomycetidae</taxon>
        <taxon>Hypocreales</taxon>
        <taxon>Cordycipitaceae</taxon>
        <taxon>Beauveria</taxon>
    </lineage>
</organism>
<comment type="caution">
    <text evidence="2">The sequence shown here is derived from an EMBL/GenBank/DDBJ whole genome shotgun (WGS) entry which is preliminary data.</text>
</comment>
<proteinExistence type="predicted"/>
<accession>A0A2N6NCF0</accession>
<evidence type="ECO:0000313" key="3">
    <source>
        <dbReference type="Proteomes" id="UP000235728"/>
    </source>
</evidence>
<protein>
    <submittedName>
        <fullName evidence="2">Uncharacterized protein</fullName>
    </submittedName>
</protein>
<sequence>MPAIIHGGCGSTQADAHERARGNKAHGHNAEHDLQRKFGRGLIPVAGDQGSCIILVIMNAHAALANGA</sequence>
<dbReference type="EMBL" id="MRVG01000011">
    <property type="protein sequence ID" value="PMB64953.1"/>
    <property type="molecule type" value="Genomic_DNA"/>
</dbReference>
<feature type="region of interest" description="Disordered" evidence="1">
    <location>
        <begin position="1"/>
        <end position="31"/>
    </location>
</feature>
<dbReference type="AlphaFoldDB" id="A0A2N6NCF0"/>
<gene>
    <name evidence="2" type="ORF">BM221_009140</name>
</gene>